<reference evidence="2 3" key="1">
    <citation type="submission" date="2015-01" db="EMBL/GenBank/DDBJ databases">
        <title>The Genome Sequence of Cladophialophora immunda CBS83496.</title>
        <authorList>
            <consortium name="The Broad Institute Genomics Platform"/>
            <person name="Cuomo C."/>
            <person name="de Hoog S."/>
            <person name="Gorbushina A."/>
            <person name="Stielow B."/>
            <person name="Teixiera M."/>
            <person name="Abouelleil A."/>
            <person name="Chapman S.B."/>
            <person name="Priest M."/>
            <person name="Young S.K."/>
            <person name="Wortman J."/>
            <person name="Nusbaum C."/>
            <person name="Birren B."/>
        </authorList>
    </citation>
    <scope>NUCLEOTIDE SEQUENCE [LARGE SCALE GENOMIC DNA]</scope>
    <source>
        <strain evidence="2 3">CBS 83496</strain>
    </source>
</reference>
<dbReference type="InterPro" id="IPR029058">
    <property type="entry name" value="AB_hydrolase_fold"/>
</dbReference>
<gene>
    <name evidence="2" type="ORF">PV07_11993</name>
</gene>
<proteinExistence type="predicted"/>
<dbReference type="Gene3D" id="3.40.50.1820">
    <property type="entry name" value="alpha/beta hydrolase"/>
    <property type="match status" value="1"/>
</dbReference>
<accession>A0A0D2BXH1</accession>
<dbReference type="InterPro" id="IPR013094">
    <property type="entry name" value="AB_hydrolase_3"/>
</dbReference>
<name>A0A0D2BXH1_9EURO</name>
<sequence length="236" mass="26250">MNSEGHRVPSESQSNVQFMRRWFKDNARKADLRPRCEPLKTPVAVEVSLENVKYGQGGGEQFQVRVYEPQDGSQSEGINRPALIMYHGGGWVLGDPTADEDLSIFFASELRAVIFSVDYRLAPEHDLRTMHNDCYEALNWVTSPDISATYRVDLSRLGLWGCSAGAHLGATGLLRDAVERASSRLRQASLVVPAVCHPHAFSGLLGQTFEKKKQTYLKETPSSFLGHIENLFGNVV</sequence>
<dbReference type="RefSeq" id="XP_016244039.1">
    <property type="nucleotide sequence ID" value="XM_016399477.1"/>
</dbReference>
<dbReference type="InterPro" id="IPR050466">
    <property type="entry name" value="Carboxylest/Gibb_receptor"/>
</dbReference>
<keyword evidence="3" id="KW-1185">Reference proteome</keyword>
<dbReference type="AlphaFoldDB" id="A0A0D2BXH1"/>
<dbReference type="Pfam" id="PF07859">
    <property type="entry name" value="Abhydrolase_3"/>
    <property type="match status" value="1"/>
</dbReference>
<dbReference type="PANTHER" id="PTHR23024:SF24">
    <property type="entry name" value="ALPHA_BETA HYDROLASE FOLD-3 DOMAIN-CONTAINING PROTEIN"/>
    <property type="match status" value="1"/>
</dbReference>
<dbReference type="GeneID" id="27351187"/>
<dbReference type="EMBL" id="KN847046">
    <property type="protein sequence ID" value="KIW23823.1"/>
    <property type="molecule type" value="Genomic_DNA"/>
</dbReference>
<dbReference type="GO" id="GO:0016787">
    <property type="term" value="F:hydrolase activity"/>
    <property type="evidence" value="ECO:0007669"/>
    <property type="project" value="InterPro"/>
</dbReference>
<dbReference type="Proteomes" id="UP000054466">
    <property type="component" value="Unassembled WGS sequence"/>
</dbReference>
<feature type="domain" description="Alpha/beta hydrolase fold-3" evidence="1">
    <location>
        <begin position="83"/>
        <end position="196"/>
    </location>
</feature>
<dbReference type="STRING" id="569365.A0A0D2BXH1"/>
<protein>
    <recommendedName>
        <fullName evidence="1">Alpha/beta hydrolase fold-3 domain-containing protein</fullName>
    </recommendedName>
</protein>
<dbReference type="OrthoDB" id="408631at2759"/>
<evidence type="ECO:0000313" key="2">
    <source>
        <dbReference type="EMBL" id="KIW23823.1"/>
    </source>
</evidence>
<organism evidence="2 3">
    <name type="scientific">Cladophialophora immunda</name>
    <dbReference type="NCBI Taxonomy" id="569365"/>
    <lineage>
        <taxon>Eukaryota</taxon>
        <taxon>Fungi</taxon>
        <taxon>Dikarya</taxon>
        <taxon>Ascomycota</taxon>
        <taxon>Pezizomycotina</taxon>
        <taxon>Eurotiomycetes</taxon>
        <taxon>Chaetothyriomycetidae</taxon>
        <taxon>Chaetothyriales</taxon>
        <taxon>Herpotrichiellaceae</taxon>
        <taxon>Cladophialophora</taxon>
    </lineage>
</organism>
<evidence type="ECO:0000313" key="3">
    <source>
        <dbReference type="Proteomes" id="UP000054466"/>
    </source>
</evidence>
<evidence type="ECO:0000259" key="1">
    <source>
        <dbReference type="Pfam" id="PF07859"/>
    </source>
</evidence>
<dbReference type="HOGENOM" id="CLU_1175293_0_0_1"/>
<dbReference type="VEuPathDB" id="FungiDB:PV07_11993"/>
<dbReference type="SUPFAM" id="SSF53474">
    <property type="entry name" value="alpha/beta-Hydrolases"/>
    <property type="match status" value="1"/>
</dbReference>
<dbReference type="PANTHER" id="PTHR23024">
    <property type="entry name" value="ARYLACETAMIDE DEACETYLASE"/>
    <property type="match status" value="1"/>
</dbReference>